<dbReference type="GeneID" id="7204016"/>
<comment type="cofactor">
    <cofactor evidence="1">
        <name>biotin</name>
        <dbReference type="ChEBI" id="CHEBI:57586"/>
    </cofactor>
</comment>
<sequence>KVLIANRGEIACRVIRTCQRLGIPTVAIYSSADGPDCLHARMADESYQIGTGPTPRESYLQPDDILRVALDTGVHAIHPGYGFLSENAAFAELVTNHRMTLVGPPPSAMTAMASKSRSKAIMEAAGVPTTPGYFDQMGLPEHQTVEFLLSQAVRIGFPVLIKAVMGGGGKGMRLVGQESEFDDALRACQREAQSAFGNADVLLEKYLVRPRHVEVQIVADSHGNVVHLFERDCSLQRRHQKIIEEAPASDLPPDLRARLGENGCQAARAVGYVNAGTVEFLLDTTTPGDFFFCEMNTRLQVEHPITEQITGVDLVEWQLRIAAGEVLPKTQDELYARGHAFEARVYAEHPARGFLPATGTVWHHQPPAPVNQGSCKESGIRVDTGLQAGQQVGVYYDPMISKLIVHDTDRTAALQKLVRALKGYQIAGVPTNIDFLIKCATHPTFGKAGAVNTGFLEDFADDVRMEE</sequence>
<keyword evidence="2" id="KW-0436">Ligase</keyword>
<dbReference type="PANTHER" id="PTHR18866:SF33">
    <property type="entry name" value="METHYLCROTONOYL-COA CARBOXYLASE SUBUNIT ALPHA, MITOCHONDRIAL-RELATED"/>
    <property type="match status" value="1"/>
</dbReference>
<dbReference type="PaxDb" id="2850-Phatr843"/>
<organism evidence="9 10">
    <name type="scientific">Phaeodactylum tricornutum (strain CCAP 1055/1)</name>
    <dbReference type="NCBI Taxonomy" id="556484"/>
    <lineage>
        <taxon>Eukaryota</taxon>
        <taxon>Sar</taxon>
        <taxon>Stramenopiles</taxon>
        <taxon>Ochrophyta</taxon>
        <taxon>Bacillariophyta</taxon>
        <taxon>Bacillariophyceae</taxon>
        <taxon>Bacillariophycidae</taxon>
        <taxon>Naviculales</taxon>
        <taxon>Phaeodactylaceae</taxon>
        <taxon>Phaeodactylum</taxon>
    </lineage>
</organism>
<dbReference type="InterPro" id="IPR005479">
    <property type="entry name" value="CPAse_ATP-bd"/>
</dbReference>
<dbReference type="InterPro" id="IPR050856">
    <property type="entry name" value="Biotin_carboxylase_complex"/>
</dbReference>
<evidence type="ECO:0000256" key="3">
    <source>
        <dbReference type="ARBA" id="ARBA00022741"/>
    </source>
</evidence>
<evidence type="ECO:0000259" key="8">
    <source>
        <dbReference type="PROSITE" id="PS50979"/>
    </source>
</evidence>
<dbReference type="FunFam" id="3.30.470.20:FF:000028">
    <property type="entry name" value="Methylcrotonoyl-CoA carboxylase subunit alpha, mitochondrial"/>
    <property type="match status" value="1"/>
</dbReference>
<feature type="non-terminal residue" evidence="9">
    <location>
        <position position="1"/>
    </location>
</feature>
<protein>
    <recommendedName>
        <fullName evidence="11">Biotin carboxylase</fullName>
    </recommendedName>
</protein>
<dbReference type="SUPFAM" id="SSF51246">
    <property type="entry name" value="Rudiment single hybrid motif"/>
    <property type="match status" value="1"/>
</dbReference>
<evidence type="ECO:0000256" key="4">
    <source>
        <dbReference type="ARBA" id="ARBA00022840"/>
    </source>
</evidence>
<dbReference type="InParanoid" id="B5Y589"/>
<dbReference type="Pfam" id="PF00289">
    <property type="entry name" value="Biotin_carb_N"/>
    <property type="match status" value="1"/>
</dbReference>
<dbReference type="STRING" id="556484.B5Y589"/>
<feature type="domain" description="Biotin carboxylation" evidence="8">
    <location>
        <begin position="1"/>
        <end position="461"/>
    </location>
</feature>
<dbReference type="SUPFAM" id="SSF56059">
    <property type="entry name" value="Glutathione synthetase ATP-binding domain-like"/>
    <property type="match status" value="1"/>
</dbReference>
<keyword evidence="4 6" id="KW-0067">ATP-binding</keyword>
<dbReference type="FunFam" id="3.30.1490.20:FF:000003">
    <property type="entry name" value="acetyl-CoA carboxylase isoform X1"/>
    <property type="match status" value="1"/>
</dbReference>
<feature type="non-terminal residue" evidence="9">
    <location>
        <position position="467"/>
    </location>
</feature>
<dbReference type="InterPro" id="IPR005481">
    <property type="entry name" value="BC-like_N"/>
</dbReference>
<dbReference type="SMART" id="SM00878">
    <property type="entry name" value="Biotin_carb_C"/>
    <property type="match status" value="1"/>
</dbReference>
<keyword evidence="5" id="KW-0092">Biotin</keyword>
<evidence type="ECO:0000256" key="2">
    <source>
        <dbReference type="ARBA" id="ARBA00022598"/>
    </source>
</evidence>
<dbReference type="InterPro" id="IPR016185">
    <property type="entry name" value="PreATP-grasp_dom_sf"/>
</dbReference>
<dbReference type="OrthoDB" id="196847at2759"/>
<dbReference type="GO" id="GO:0005739">
    <property type="term" value="C:mitochondrion"/>
    <property type="evidence" value="ECO:0007669"/>
    <property type="project" value="TreeGrafter"/>
</dbReference>
<feature type="domain" description="ATP-grasp" evidence="7">
    <location>
        <begin position="119"/>
        <end position="323"/>
    </location>
</feature>
<evidence type="ECO:0008006" key="11">
    <source>
        <dbReference type="Google" id="ProtNLM"/>
    </source>
</evidence>
<dbReference type="GO" id="GO:0005524">
    <property type="term" value="F:ATP binding"/>
    <property type="evidence" value="ECO:0007669"/>
    <property type="project" value="UniProtKB-UniRule"/>
</dbReference>
<dbReference type="HOGENOM" id="CLU_000395_3_1_1"/>
<dbReference type="InterPro" id="IPR011054">
    <property type="entry name" value="Rudment_hybrid_motif"/>
</dbReference>
<dbReference type="KEGG" id="pti:PHATR_843"/>
<dbReference type="eggNOG" id="KOG0238">
    <property type="taxonomic scope" value="Eukaryota"/>
</dbReference>
<keyword evidence="10" id="KW-1185">Reference proteome</keyword>
<proteinExistence type="predicted"/>
<accession>B5Y589</accession>
<gene>
    <name evidence="9" type="ORF">PHATR_843</name>
</gene>
<dbReference type="GO" id="GO:0004485">
    <property type="term" value="F:methylcrotonoyl-CoA carboxylase activity"/>
    <property type="evidence" value="ECO:0007669"/>
    <property type="project" value="TreeGrafter"/>
</dbReference>
<reference evidence="9 10" key="1">
    <citation type="journal article" date="2008" name="Nature">
        <title>The Phaeodactylum genome reveals the evolutionary history of diatom genomes.</title>
        <authorList>
            <person name="Bowler C."/>
            <person name="Allen A.E."/>
            <person name="Badger J.H."/>
            <person name="Grimwood J."/>
            <person name="Jabbari K."/>
            <person name="Kuo A."/>
            <person name="Maheswari U."/>
            <person name="Martens C."/>
            <person name="Maumus F."/>
            <person name="Otillar R.P."/>
            <person name="Rayko E."/>
            <person name="Salamov A."/>
            <person name="Vandepoele K."/>
            <person name="Beszteri B."/>
            <person name="Gruber A."/>
            <person name="Heijde M."/>
            <person name="Katinka M."/>
            <person name="Mock T."/>
            <person name="Valentin K."/>
            <person name="Verret F."/>
            <person name="Berges J.A."/>
            <person name="Brownlee C."/>
            <person name="Cadoret J.P."/>
            <person name="Chiovitti A."/>
            <person name="Choi C.J."/>
            <person name="Coesel S."/>
            <person name="De Martino A."/>
            <person name="Detter J.C."/>
            <person name="Durkin C."/>
            <person name="Falciatore A."/>
            <person name="Fournet J."/>
            <person name="Haruta M."/>
            <person name="Huysman M.J."/>
            <person name="Jenkins B.D."/>
            <person name="Jiroutova K."/>
            <person name="Jorgensen R.E."/>
            <person name="Joubert Y."/>
            <person name="Kaplan A."/>
            <person name="Kroger N."/>
            <person name="Kroth P.G."/>
            <person name="La Roche J."/>
            <person name="Lindquist E."/>
            <person name="Lommer M."/>
            <person name="Martin-Jezequel V."/>
            <person name="Lopez P.J."/>
            <person name="Lucas S."/>
            <person name="Mangogna M."/>
            <person name="McGinnis K."/>
            <person name="Medlin L.K."/>
            <person name="Montsant A."/>
            <person name="Oudot-Le Secq M.P."/>
            <person name="Napoli C."/>
            <person name="Obornik M."/>
            <person name="Parker M.S."/>
            <person name="Petit J.L."/>
            <person name="Porcel B.M."/>
            <person name="Poulsen N."/>
            <person name="Robison M."/>
            <person name="Rychlewski L."/>
            <person name="Rynearson T.A."/>
            <person name="Schmutz J."/>
            <person name="Shapiro H."/>
            <person name="Siaut M."/>
            <person name="Stanley M."/>
            <person name="Sussman M.R."/>
            <person name="Taylor A.R."/>
            <person name="Vardi A."/>
            <person name="von Dassow P."/>
            <person name="Vyverman W."/>
            <person name="Willis A."/>
            <person name="Wyrwicz L.S."/>
            <person name="Rokhsar D.S."/>
            <person name="Weissenbach J."/>
            <person name="Armbrust E.V."/>
            <person name="Green B.R."/>
            <person name="Van de Peer Y."/>
            <person name="Grigoriev I.V."/>
        </authorList>
    </citation>
    <scope>NUCLEOTIDE SEQUENCE [LARGE SCALE GENOMIC DNA]</scope>
    <source>
        <strain evidence="9 10">CCAP 1055/1</strain>
    </source>
</reference>
<dbReference type="Pfam" id="PF02786">
    <property type="entry name" value="CPSase_L_D2"/>
    <property type="match status" value="1"/>
</dbReference>
<dbReference type="SUPFAM" id="SSF52440">
    <property type="entry name" value="PreATP-grasp domain"/>
    <property type="match status" value="1"/>
</dbReference>
<dbReference type="InterPro" id="IPR005482">
    <property type="entry name" value="Biotin_COase_C"/>
</dbReference>
<dbReference type="PROSITE" id="PS50975">
    <property type="entry name" value="ATP_GRASP"/>
    <property type="match status" value="1"/>
</dbReference>
<dbReference type="InterPro" id="IPR011761">
    <property type="entry name" value="ATP-grasp"/>
</dbReference>
<name>B5Y589_PHATC</name>
<evidence type="ECO:0000256" key="5">
    <source>
        <dbReference type="ARBA" id="ARBA00023267"/>
    </source>
</evidence>
<evidence type="ECO:0000256" key="6">
    <source>
        <dbReference type="PROSITE-ProRule" id="PRU00409"/>
    </source>
</evidence>
<dbReference type="PROSITE" id="PS50979">
    <property type="entry name" value="BC"/>
    <property type="match status" value="1"/>
</dbReference>
<dbReference type="AlphaFoldDB" id="B5Y589"/>
<dbReference type="EMBL" id="CP001142">
    <property type="protein sequence ID" value="ACI65895.1"/>
    <property type="molecule type" value="Genomic_DNA"/>
</dbReference>
<dbReference type="PANTHER" id="PTHR18866">
    <property type="entry name" value="CARBOXYLASE:PYRUVATE/ACETYL-COA/PROPIONYL-COA CARBOXYLASE"/>
    <property type="match status" value="1"/>
</dbReference>
<keyword evidence="3 6" id="KW-0547">Nucleotide-binding</keyword>
<dbReference type="Proteomes" id="UP000000759">
    <property type="component" value="Chromosome 3"/>
</dbReference>
<evidence type="ECO:0000313" key="10">
    <source>
        <dbReference type="Proteomes" id="UP000000759"/>
    </source>
</evidence>
<evidence type="ECO:0000313" key="9">
    <source>
        <dbReference type="EMBL" id="ACI65895.1"/>
    </source>
</evidence>
<dbReference type="Pfam" id="PF02785">
    <property type="entry name" value="Biotin_carb_C"/>
    <property type="match status" value="1"/>
</dbReference>
<evidence type="ECO:0000259" key="7">
    <source>
        <dbReference type="PROSITE" id="PS50975"/>
    </source>
</evidence>
<dbReference type="GO" id="GO:0046872">
    <property type="term" value="F:metal ion binding"/>
    <property type="evidence" value="ECO:0007669"/>
    <property type="project" value="InterPro"/>
</dbReference>
<evidence type="ECO:0000256" key="1">
    <source>
        <dbReference type="ARBA" id="ARBA00001953"/>
    </source>
</evidence>
<dbReference type="Gene3D" id="3.30.470.20">
    <property type="entry name" value="ATP-grasp fold, B domain"/>
    <property type="match status" value="1"/>
</dbReference>
<dbReference type="InterPro" id="IPR011764">
    <property type="entry name" value="Biotin_carboxylation_dom"/>
</dbReference>
<dbReference type="RefSeq" id="XP_002186425.1">
    <property type="nucleotide sequence ID" value="XM_002186389.1"/>
</dbReference>
<reference evidence="10" key="2">
    <citation type="submission" date="2008-08" db="EMBL/GenBank/DDBJ databases">
        <authorList>
            <consortium name="Diatom Consortium"/>
            <person name="Grigoriev I."/>
            <person name="Grimwood J."/>
            <person name="Kuo A."/>
            <person name="Otillar R.P."/>
            <person name="Salamov A."/>
            <person name="Detter J.C."/>
            <person name="Lindquist E."/>
            <person name="Shapiro H."/>
            <person name="Lucas S."/>
            <person name="Glavina del Rio T."/>
            <person name="Pitluck S."/>
            <person name="Rokhsar D."/>
            <person name="Bowler C."/>
        </authorList>
    </citation>
    <scope>GENOME REANNOTATION</scope>
    <source>
        <strain evidence="10">CCAP 1055/1</strain>
    </source>
</reference>